<evidence type="ECO:0000313" key="1">
    <source>
        <dbReference type="EMBL" id="CAA9265331.1"/>
    </source>
</evidence>
<dbReference type="EMBL" id="CADCTM010000418">
    <property type="protein sequence ID" value="CAA9265331.1"/>
    <property type="molecule type" value="Genomic_DNA"/>
</dbReference>
<proteinExistence type="predicted"/>
<reference evidence="1" key="1">
    <citation type="submission" date="2020-02" db="EMBL/GenBank/DDBJ databases">
        <authorList>
            <person name="Meier V. D."/>
        </authorList>
    </citation>
    <scope>NUCLEOTIDE SEQUENCE</scope>
    <source>
        <strain evidence="1">AVDCRST_MAG92</strain>
    </source>
</reference>
<dbReference type="AlphaFoldDB" id="A0A6J4IY97"/>
<sequence length="76" mass="8973">MNAQLFLLVKNYTDKKKMVSPHLQAEQDRLLSEIERIRQLGHLAPASLWIRPNLQAKGEKLYEYYKLNSKNPQVKH</sequence>
<gene>
    <name evidence="1" type="ORF">AVDCRST_MAG92-2688</name>
</gene>
<name>A0A6J4IY97_9CYAN</name>
<organism evidence="1">
    <name type="scientific">uncultured Coleofasciculus sp</name>
    <dbReference type="NCBI Taxonomy" id="1267456"/>
    <lineage>
        <taxon>Bacteria</taxon>
        <taxon>Bacillati</taxon>
        <taxon>Cyanobacteriota</taxon>
        <taxon>Cyanophyceae</taxon>
        <taxon>Coleofasciculales</taxon>
        <taxon>Coleofasciculaceae</taxon>
        <taxon>Coleofasciculus</taxon>
        <taxon>environmental samples</taxon>
    </lineage>
</organism>
<protein>
    <submittedName>
        <fullName evidence="1">Uncharacterized protein</fullName>
    </submittedName>
</protein>
<accession>A0A6J4IY97</accession>